<dbReference type="FunFam" id="3.40.1090.10:FF:000003">
    <property type="entry name" value="Patatin-like phospholipase domain-containing protein 2"/>
    <property type="match status" value="1"/>
</dbReference>
<dbReference type="SUPFAM" id="SSF52151">
    <property type="entry name" value="FabD/lysophospholipase-like"/>
    <property type="match status" value="1"/>
</dbReference>
<reference evidence="8" key="1">
    <citation type="submission" date="2025-08" db="UniProtKB">
        <authorList>
            <consortium name="RefSeq"/>
        </authorList>
    </citation>
    <scope>IDENTIFICATION</scope>
    <source>
        <tissue evidence="8">Gonads</tissue>
    </source>
</reference>
<dbReference type="InParanoid" id="A0A1S3KGV2"/>
<dbReference type="STRING" id="7574.A0A1S3KGV2"/>
<comment type="caution">
    <text evidence="4">Lacks conserved residue(s) required for the propagation of feature annotation.</text>
</comment>
<dbReference type="GO" id="GO:0016020">
    <property type="term" value="C:membrane"/>
    <property type="evidence" value="ECO:0007669"/>
    <property type="project" value="TreeGrafter"/>
</dbReference>
<feature type="active site" description="Proton acceptor" evidence="4">
    <location>
        <position position="160"/>
    </location>
</feature>
<organism evidence="7 8">
    <name type="scientific">Lingula anatina</name>
    <name type="common">Brachiopod</name>
    <name type="synonym">Lingula unguis</name>
    <dbReference type="NCBI Taxonomy" id="7574"/>
    <lineage>
        <taxon>Eukaryota</taxon>
        <taxon>Metazoa</taxon>
        <taxon>Spiralia</taxon>
        <taxon>Lophotrochozoa</taxon>
        <taxon>Brachiopoda</taxon>
        <taxon>Linguliformea</taxon>
        <taxon>Lingulata</taxon>
        <taxon>Lingulida</taxon>
        <taxon>Linguloidea</taxon>
        <taxon>Lingulidae</taxon>
        <taxon>Lingula</taxon>
    </lineage>
</organism>
<evidence type="ECO:0000256" key="2">
    <source>
        <dbReference type="ARBA" id="ARBA00022801"/>
    </source>
</evidence>
<dbReference type="InterPro" id="IPR033562">
    <property type="entry name" value="PLPL"/>
</dbReference>
<dbReference type="GeneID" id="106181783"/>
<proteinExistence type="predicted"/>
<evidence type="ECO:0000313" key="8">
    <source>
        <dbReference type="RefSeq" id="XP_013421717.1"/>
    </source>
</evidence>
<name>A0A1S3KGV2_LINAN</name>
<keyword evidence="4" id="KW-0442">Lipid degradation</keyword>
<dbReference type="OrthoDB" id="197155at2759"/>
<dbReference type="Gene3D" id="3.40.1090.10">
    <property type="entry name" value="Cytosolic phospholipase A2 catalytic domain"/>
    <property type="match status" value="2"/>
</dbReference>
<dbReference type="GO" id="GO:0005737">
    <property type="term" value="C:cytoplasm"/>
    <property type="evidence" value="ECO:0007669"/>
    <property type="project" value="TreeGrafter"/>
</dbReference>
<gene>
    <name evidence="8" type="primary">LOC106181783</name>
</gene>
<accession>A0A1S3KGV2</accession>
<evidence type="ECO:0000259" key="6">
    <source>
        <dbReference type="PROSITE" id="PS51635"/>
    </source>
</evidence>
<evidence type="ECO:0000256" key="5">
    <source>
        <dbReference type="SAM" id="MobiDB-lite"/>
    </source>
</evidence>
<dbReference type="EC" id="3.1.1.3" evidence="1"/>
<feature type="active site" description="Nucleophile" evidence="4">
    <location>
        <position position="41"/>
    </location>
</feature>
<feature type="compositionally biased region" description="Polar residues" evidence="5">
    <location>
        <begin position="552"/>
        <end position="561"/>
    </location>
</feature>
<dbReference type="InterPro" id="IPR002641">
    <property type="entry name" value="PNPLA_dom"/>
</dbReference>
<dbReference type="AlphaFoldDB" id="A0A1S3KGV2"/>
<keyword evidence="7" id="KW-1185">Reference proteome</keyword>
<evidence type="ECO:0000256" key="3">
    <source>
        <dbReference type="ARBA" id="ARBA00023098"/>
    </source>
</evidence>
<dbReference type="Proteomes" id="UP000085678">
    <property type="component" value="Unplaced"/>
</dbReference>
<dbReference type="PROSITE" id="PS51635">
    <property type="entry name" value="PNPLA"/>
    <property type="match status" value="1"/>
</dbReference>
<evidence type="ECO:0000256" key="1">
    <source>
        <dbReference type="ARBA" id="ARBA00013279"/>
    </source>
</evidence>
<dbReference type="PANTHER" id="PTHR12406:SF41">
    <property type="entry name" value="BRUMMER, ISOFORM B-RELATED"/>
    <property type="match status" value="1"/>
</dbReference>
<dbReference type="InterPro" id="IPR016035">
    <property type="entry name" value="Acyl_Trfase/lysoPLipase"/>
</dbReference>
<evidence type="ECO:0000313" key="7">
    <source>
        <dbReference type="Proteomes" id="UP000085678"/>
    </source>
</evidence>
<dbReference type="PANTHER" id="PTHR12406">
    <property type="entry name" value="CALCIUM-INDEPENDENT PHOSPHOLIPASE A2 IPLA2 -RELATED"/>
    <property type="match status" value="1"/>
</dbReference>
<keyword evidence="2 4" id="KW-0378">Hydrolase</keyword>
<sequence length="577" mass="64398">MNISFSGCGFLGIYHVGVASCFRVHAPHLISDPDFKVLGASAGALAAVCLVTNCPLGEVTSYWLRITSKARARALGPLHPSFHLVRLLKDGLNTILPANAYEICTNKVYISMTRVSDRANVTVSQFESNEELIEALLCSAHIPFYSGLLPPSFKGVRYVDGVLTDNLPVFDENTVTVSPFCGETDICPDDNSANFLHINLANTSLQCSSNNLYRISRSLFPPHPEVLSEMCRQGFDDALKYLQRNALISCVRHFSIKSSISQCPAGSESTSTSDYDSESDHDDHDPDTCHECKKKVQVALLDSLPPPVVGALQAACDSVNSNLYTRLTNRKCFRLLSLVTSPLLLPVDVVYNYTFRILEWMPYIPSDMRWAVKEIMWIIHWIKRKVEHHHQQYMARYTCQVAINDAYASEEPGFIPDIQGDLATYTTSTYFEKWQKGGESGIDSPKDIIPLAKYDPLSKTISRVSQMRHMLEEDCHNPIEVHARNPHRDFHGEISTGPPIGGNTIDEMCEQLVDTFEHCLHEANQQEAVLAYYYLDENEKLKVTEIFSMPADSSDTGITEGQESKDVARAMSLPSSP</sequence>
<dbReference type="FunCoup" id="A0A1S3KGV2">
    <property type="interactions" value="586"/>
</dbReference>
<dbReference type="RefSeq" id="XP_013421717.1">
    <property type="nucleotide sequence ID" value="XM_013566263.2"/>
</dbReference>
<feature type="short sequence motif" description="GXGXXG" evidence="4">
    <location>
        <begin position="7"/>
        <end position="12"/>
    </location>
</feature>
<evidence type="ECO:0000256" key="4">
    <source>
        <dbReference type="PROSITE-ProRule" id="PRU01161"/>
    </source>
</evidence>
<keyword evidence="3 4" id="KW-0443">Lipid metabolism</keyword>
<feature type="region of interest" description="Disordered" evidence="5">
    <location>
        <begin position="552"/>
        <end position="577"/>
    </location>
</feature>
<dbReference type="KEGG" id="lak:106181783"/>
<protein>
    <recommendedName>
        <fullName evidence="1">triacylglycerol lipase</fullName>
        <ecNumber evidence="1">3.1.1.3</ecNumber>
    </recommendedName>
</protein>
<feature type="domain" description="PNPLA" evidence="6">
    <location>
        <begin position="3"/>
        <end position="173"/>
    </location>
</feature>
<feature type="short sequence motif" description="GXSXG" evidence="4">
    <location>
        <begin position="39"/>
        <end position="43"/>
    </location>
</feature>
<dbReference type="Pfam" id="PF01734">
    <property type="entry name" value="Patatin"/>
    <property type="match status" value="1"/>
</dbReference>
<feature type="region of interest" description="Disordered" evidence="5">
    <location>
        <begin position="261"/>
        <end position="287"/>
    </location>
</feature>
<dbReference type="GO" id="GO:0005811">
    <property type="term" value="C:lipid droplet"/>
    <property type="evidence" value="ECO:0007669"/>
    <property type="project" value="TreeGrafter"/>
</dbReference>
<dbReference type="GO" id="GO:0019433">
    <property type="term" value="P:triglyceride catabolic process"/>
    <property type="evidence" value="ECO:0007669"/>
    <property type="project" value="TreeGrafter"/>
</dbReference>
<dbReference type="GO" id="GO:0004806">
    <property type="term" value="F:triacylglycerol lipase activity"/>
    <property type="evidence" value="ECO:0007669"/>
    <property type="project" value="UniProtKB-EC"/>
</dbReference>
<dbReference type="GO" id="GO:0055088">
    <property type="term" value="P:lipid homeostasis"/>
    <property type="evidence" value="ECO:0007669"/>
    <property type="project" value="TreeGrafter"/>
</dbReference>